<evidence type="ECO:0000256" key="2">
    <source>
        <dbReference type="SAM" id="Phobius"/>
    </source>
</evidence>
<feature type="transmembrane region" description="Helical" evidence="2">
    <location>
        <begin position="207"/>
        <end position="228"/>
    </location>
</feature>
<keyword evidence="2" id="KW-0472">Membrane</keyword>
<feature type="compositionally biased region" description="Polar residues" evidence="1">
    <location>
        <begin position="27"/>
        <end position="40"/>
    </location>
</feature>
<name>A0A165PSD7_9AGAM</name>
<accession>A0A165PSD7</accession>
<keyword evidence="2" id="KW-1133">Transmembrane helix</keyword>
<protein>
    <submittedName>
        <fullName evidence="3">Uncharacterized protein</fullName>
    </submittedName>
</protein>
<keyword evidence="4" id="KW-1185">Reference proteome</keyword>
<sequence length="261" mass="30504">MTVPGWPPTQRGPVPVYPSPEPPYPYQSNAYRRNSYPTQDHQARRRYGPYPNVALATGLGGPSVSYFRPEPDWRPSWGFFQLMAFRGARSASVMIKPDWDDEQLLRELSKTYNQLRSWRRVFSLKTFRYVHLASPSCIPVHQADANYVYPQFARYATESTSMSNNMRIRYYLRHPRALQGKTEFMQYLTRDTRYGVMYLERWDPYRISLLISVPVLATMVFSILWAYFTGNISDAFTIGSYMVTAYSTFLVLIGILNWVEF</sequence>
<proteinExistence type="predicted"/>
<dbReference type="InParanoid" id="A0A165PSD7"/>
<organism evidence="3 4">
    <name type="scientific">Neolentinus lepideus HHB14362 ss-1</name>
    <dbReference type="NCBI Taxonomy" id="1314782"/>
    <lineage>
        <taxon>Eukaryota</taxon>
        <taxon>Fungi</taxon>
        <taxon>Dikarya</taxon>
        <taxon>Basidiomycota</taxon>
        <taxon>Agaricomycotina</taxon>
        <taxon>Agaricomycetes</taxon>
        <taxon>Gloeophyllales</taxon>
        <taxon>Gloeophyllaceae</taxon>
        <taxon>Neolentinus</taxon>
    </lineage>
</organism>
<reference evidence="3 4" key="1">
    <citation type="journal article" date="2016" name="Mol. Biol. Evol.">
        <title>Comparative Genomics of Early-Diverging Mushroom-Forming Fungi Provides Insights into the Origins of Lignocellulose Decay Capabilities.</title>
        <authorList>
            <person name="Nagy L.G."/>
            <person name="Riley R."/>
            <person name="Tritt A."/>
            <person name="Adam C."/>
            <person name="Daum C."/>
            <person name="Floudas D."/>
            <person name="Sun H."/>
            <person name="Yadav J.S."/>
            <person name="Pangilinan J."/>
            <person name="Larsson K.H."/>
            <person name="Matsuura K."/>
            <person name="Barry K."/>
            <person name="Labutti K."/>
            <person name="Kuo R."/>
            <person name="Ohm R.A."/>
            <person name="Bhattacharya S.S."/>
            <person name="Shirouzu T."/>
            <person name="Yoshinaga Y."/>
            <person name="Martin F.M."/>
            <person name="Grigoriev I.V."/>
            <person name="Hibbett D.S."/>
        </authorList>
    </citation>
    <scope>NUCLEOTIDE SEQUENCE [LARGE SCALE GENOMIC DNA]</scope>
    <source>
        <strain evidence="3 4">HHB14362 ss-1</strain>
    </source>
</reference>
<evidence type="ECO:0000256" key="1">
    <source>
        <dbReference type="SAM" id="MobiDB-lite"/>
    </source>
</evidence>
<dbReference type="Proteomes" id="UP000076761">
    <property type="component" value="Unassembled WGS sequence"/>
</dbReference>
<gene>
    <name evidence="3" type="ORF">NEOLEDRAFT_1073456</name>
</gene>
<dbReference type="STRING" id="1314782.A0A165PSD7"/>
<feature type="transmembrane region" description="Helical" evidence="2">
    <location>
        <begin position="240"/>
        <end position="259"/>
    </location>
</feature>
<keyword evidence="2" id="KW-0812">Transmembrane</keyword>
<feature type="compositionally biased region" description="Pro residues" evidence="1">
    <location>
        <begin position="15"/>
        <end position="25"/>
    </location>
</feature>
<feature type="region of interest" description="Disordered" evidence="1">
    <location>
        <begin position="1"/>
        <end position="42"/>
    </location>
</feature>
<evidence type="ECO:0000313" key="4">
    <source>
        <dbReference type="Proteomes" id="UP000076761"/>
    </source>
</evidence>
<evidence type="ECO:0000313" key="3">
    <source>
        <dbReference type="EMBL" id="KZT21424.1"/>
    </source>
</evidence>
<dbReference type="AlphaFoldDB" id="A0A165PSD7"/>
<dbReference type="EMBL" id="KV425607">
    <property type="protein sequence ID" value="KZT21424.1"/>
    <property type="molecule type" value="Genomic_DNA"/>
</dbReference>
<dbReference type="OrthoDB" id="9988102at2759"/>